<evidence type="ECO:0000256" key="3">
    <source>
        <dbReference type="RuleBase" id="RU003476"/>
    </source>
</evidence>
<evidence type="ECO:0000313" key="5">
    <source>
        <dbReference type="EMBL" id="GAT10308.1"/>
    </source>
</evidence>
<dbReference type="InterPro" id="IPR000086">
    <property type="entry name" value="NUDIX_hydrolase_dom"/>
</dbReference>
<dbReference type="CDD" id="cd04663">
    <property type="entry name" value="NUDIX_Hydrolase"/>
    <property type="match status" value="1"/>
</dbReference>
<dbReference type="Gene3D" id="3.90.79.10">
    <property type="entry name" value="Nucleoside Triphosphate Pyrophosphohydrolase"/>
    <property type="match status" value="1"/>
</dbReference>
<dbReference type="Proteomes" id="UP000069773">
    <property type="component" value="Unassembled WGS sequence"/>
</dbReference>
<feature type="domain" description="Nudix hydrolase" evidence="4">
    <location>
        <begin position="6"/>
        <end position="149"/>
    </location>
</feature>
<dbReference type="PRINTS" id="PR00502">
    <property type="entry name" value="NUDIXFAMILY"/>
</dbReference>
<organism evidence="6 8">
    <name type="scientific">Mycolicibacterium novocastrense</name>
    <name type="common">Mycobacterium novocastrense</name>
    <dbReference type="NCBI Taxonomy" id="59813"/>
    <lineage>
        <taxon>Bacteria</taxon>
        <taxon>Bacillati</taxon>
        <taxon>Actinomycetota</taxon>
        <taxon>Actinomycetes</taxon>
        <taxon>Mycobacteriales</taxon>
        <taxon>Mycobacteriaceae</taxon>
        <taxon>Mycolicibacterium</taxon>
    </lineage>
</organism>
<dbReference type="EMBL" id="BCTA01000038">
    <property type="protein sequence ID" value="GAT10308.1"/>
    <property type="molecule type" value="Genomic_DNA"/>
</dbReference>
<reference evidence="6" key="3">
    <citation type="journal article" date="2022" name="BMC Genomics">
        <title>Comparative genome analysis of mycobacteria focusing on tRNA and non-coding RNA.</title>
        <authorList>
            <person name="Behra P.R.K."/>
            <person name="Pettersson B.M.F."/>
            <person name="Ramesh M."/>
            <person name="Das S."/>
            <person name="Dasgupta S."/>
            <person name="Kirsebom L.A."/>
        </authorList>
    </citation>
    <scope>NUCLEOTIDE SEQUENCE</scope>
    <source>
        <strain evidence="6">DSM 44203</strain>
    </source>
</reference>
<sequence>MTGGVDSRQRVAAYVIRRLGRRSELLVFDQVGIPEAGIQVPAGGIRPGESAEGAVVREVTEETGLAGAAIRARLHTEDKPHPVTGQPRTTQFFVLDAPAHCPDAWSHRVFGKDCDAGLTFDCRFAALPLQVPLADEQDAWLGLVDPTFATVRPHTCRQGRA</sequence>
<dbReference type="Proteomes" id="UP001207528">
    <property type="component" value="Unassembled WGS sequence"/>
</dbReference>
<dbReference type="EMBL" id="JACKTI010000020">
    <property type="protein sequence ID" value="MCV7022736.1"/>
    <property type="molecule type" value="Genomic_DNA"/>
</dbReference>
<keyword evidence="7" id="KW-1185">Reference proteome</keyword>
<evidence type="ECO:0000313" key="8">
    <source>
        <dbReference type="Proteomes" id="UP001207528"/>
    </source>
</evidence>
<name>A0AAW5SFA4_MYCNV</name>
<gene>
    <name evidence="6" type="ORF">H7I77_05130</name>
    <name evidence="5" type="ORF">RMCN_3441</name>
</gene>
<evidence type="ECO:0000256" key="2">
    <source>
        <dbReference type="ARBA" id="ARBA00022801"/>
    </source>
</evidence>
<dbReference type="Pfam" id="PF00293">
    <property type="entry name" value="NUDIX"/>
    <property type="match status" value="1"/>
</dbReference>
<dbReference type="SUPFAM" id="SSF55811">
    <property type="entry name" value="Nudix"/>
    <property type="match status" value="1"/>
</dbReference>
<accession>A0AAW5SFA4</accession>
<evidence type="ECO:0000259" key="4">
    <source>
        <dbReference type="PROSITE" id="PS51462"/>
    </source>
</evidence>
<evidence type="ECO:0000313" key="6">
    <source>
        <dbReference type="EMBL" id="MCV7022736.1"/>
    </source>
</evidence>
<evidence type="ECO:0000313" key="7">
    <source>
        <dbReference type="Proteomes" id="UP000069773"/>
    </source>
</evidence>
<dbReference type="RefSeq" id="WP_067391541.1">
    <property type="nucleotide sequence ID" value="NZ_BCTA01000038.1"/>
</dbReference>
<dbReference type="PROSITE" id="PS00893">
    <property type="entry name" value="NUDIX_BOX"/>
    <property type="match status" value="1"/>
</dbReference>
<dbReference type="AlphaFoldDB" id="A0AAW5SFA4"/>
<dbReference type="GO" id="GO:0016787">
    <property type="term" value="F:hydrolase activity"/>
    <property type="evidence" value="ECO:0007669"/>
    <property type="project" value="UniProtKB-KW"/>
</dbReference>
<protein>
    <submittedName>
        <fullName evidence="5">MutT/NUDIX family protein</fullName>
    </submittedName>
    <submittedName>
        <fullName evidence="6">NUDIX domain-containing protein</fullName>
    </submittedName>
</protein>
<reference evidence="5 7" key="1">
    <citation type="journal article" date="2016" name="Genome Announc.">
        <title>Draft Genome Sequences of Five Rapidly Growing Mycobacterium Species, M. thermoresistibile, M. fortuitum subsp. acetamidolyticum, M. canariasense, M. brisbanense, and M. novocastrense.</title>
        <authorList>
            <person name="Katahira K."/>
            <person name="Ogura Y."/>
            <person name="Gotoh Y."/>
            <person name="Hayashi T."/>
        </authorList>
    </citation>
    <scope>NUCLEOTIDE SEQUENCE [LARGE SCALE GENOMIC DNA]</scope>
    <source>
        <strain evidence="5 7">JCM18114</strain>
    </source>
</reference>
<dbReference type="PROSITE" id="PS51462">
    <property type="entry name" value="NUDIX"/>
    <property type="match status" value="1"/>
</dbReference>
<keyword evidence="2 3" id="KW-0378">Hydrolase</keyword>
<dbReference type="InterPro" id="IPR020084">
    <property type="entry name" value="NUDIX_hydrolase_CS"/>
</dbReference>
<comment type="similarity">
    <text evidence="1 3">Belongs to the Nudix hydrolase family.</text>
</comment>
<proteinExistence type="inferred from homology"/>
<evidence type="ECO:0000256" key="1">
    <source>
        <dbReference type="ARBA" id="ARBA00005582"/>
    </source>
</evidence>
<dbReference type="InterPro" id="IPR015797">
    <property type="entry name" value="NUDIX_hydrolase-like_dom_sf"/>
</dbReference>
<dbReference type="InterPro" id="IPR020476">
    <property type="entry name" value="Nudix_hydrolase"/>
</dbReference>
<comment type="caution">
    <text evidence="6">The sequence shown here is derived from an EMBL/GenBank/DDBJ whole genome shotgun (WGS) entry which is preliminary data.</text>
</comment>
<reference evidence="6" key="2">
    <citation type="submission" date="2020-07" db="EMBL/GenBank/DDBJ databases">
        <authorList>
            <person name="Pettersson B.M.F."/>
            <person name="Behra P.R.K."/>
            <person name="Ramesh M."/>
            <person name="Das S."/>
            <person name="Dasgupta S."/>
            <person name="Kirsebom L.A."/>
        </authorList>
    </citation>
    <scope>NUCLEOTIDE SEQUENCE</scope>
    <source>
        <strain evidence="6">DSM 44203</strain>
    </source>
</reference>